<evidence type="ECO:0000256" key="2">
    <source>
        <dbReference type="ARBA" id="ARBA00006347"/>
    </source>
</evidence>
<feature type="signal peptide" evidence="10">
    <location>
        <begin position="1"/>
        <end position="16"/>
    </location>
</feature>
<evidence type="ECO:0000256" key="10">
    <source>
        <dbReference type="SAM" id="SignalP"/>
    </source>
</evidence>
<evidence type="ECO:0000256" key="9">
    <source>
        <dbReference type="RuleBase" id="RU004208"/>
    </source>
</evidence>
<dbReference type="InterPro" id="IPR011679">
    <property type="entry name" value="ERp29_C"/>
</dbReference>
<gene>
    <name evidence="12" type="ORF">SCHCODRAFT_67855</name>
</gene>
<evidence type="ECO:0000256" key="8">
    <source>
        <dbReference type="ARBA" id="ARBA00023284"/>
    </source>
</evidence>
<dbReference type="PRINTS" id="PR00421">
    <property type="entry name" value="THIOREDOXIN"/>
</dbReference>
<dbReference type="InterPro" id="IPR005788">
    <property type="entry name" value="PDI_thioredoxin-like_dom"/>
</dbReference>
<dbReference type="InterPro" id="IPR017937">
    <property type="entry name" value="Thioredoxin_CS"/>
</dbReference>
<proteinExistence type="inferred from homology"/>
<keyword evidence="4 10" id="KW-0732">Signal</keyword>
<dbReference type="InParanoid" id="D8Q496"/>
<name>D8Q496_SCHCM</name>
<dbReference type="InterPro" id="IPR036356">
    <property type="entry name" value="ERp29_C_sf"/>
</dbReference>
<evidence type="ECO:0000256" key="3">
    <source>
        <dbReference type="ARBA" id="ARBA00012723"/>
    </source>
</evidence>
<dbReference type="STRING" id="578458.D8Q496"/>
<dbReference type="CDD" id="cd02998">
    <property type="entry name" value="PDI_a_ERp38"/>
    <property type="match status" value="2"/>
</dbReference>
<keyword evidence="5" id="KW-0677">Repeat</keyword>
<evidence type="ECO:0000256" key="6">
    <source>
        <dbReference type="ARBA" id="ARBA00023157"/>
    </source>
</evidence>
<dbReference type="VEuPathDB" id="FungiDB:SCHCODRAFT_02542878"/>
<dbReference type="eggNOG" id="KOG0191">
    <property type="taxonomic scope" value="Eukaryota"/>
</dbReference>
<feature type="domain" description="Thioredoxin" evidence="11">
    <location>
        <begin position="2"/>
        <end position="125"/>
    </location>
</feature>
<dbReference type="OMA" id="FINEHAG"/>
<dbReference type="GO" id="GO:0006457">
    <property type="term" value="P:protein folding"/>
    <property type="evidence" value="ECO:0007669"/>
    <property type="project" value="TreeGrafter"/>
</dbReference>
<dbReference type="PROSITE" id="PS51352">
    <property type="entry name" value="THIOREDOXIN_2"/>
    <property type="match status" value="2"/>
</dbReference>
<dbReference type="EC" id="5.3.4.1" evidence="3"/>
<dbReference type="Gene3D" id="3.40.30.10">
    <property type="entry name" value="Glutaredoxin"/>
    <property type="match status" value="2"/>
</dbReference>
<comment type="catalytic activity">
    <reaction evidence="1">
        <text>Catalyzes the rearrangement of -S-S- bonds in proteins.</text>
        <dbReference type="EC" id="5.3.4.1"/>
    </reaction>
</comment>
<reference evidence="12 13" key="1">
    <citation type="journal article" date="2010" name="Nat. Biotechnol.">
        <title>Genome sequence of the model mushroom Schizophyllum commune.</title>
        <authorList>
            <person name="Ohm R.A."/>
            <person name="de Jong J.F."/>
            <person name="Lugones L.G."/>
            <person name="Aerts A."/>
            <person name="Kothe E."/>
            <person name="Stajich J.E."/>
            <person name="de Vries R.P."/>
            <person name="Record E."/>
            <person name="Levasseur A."/>
            <person name="Baker S.E."/>
            <person name="Bartholomew K.A."/>
            <person name="Coutinho P.M."/>
            <person name="Erdmann S."/>
            <person name="Fowler T.J."/>
            <person name="Gathman A.C."/>
            <person name="Lombard V."/>
            <person name="Henrissat B."/>
            <person name="Knabe N."/>
            <person name="Kuees U."/>
            <person name="Lilly W.W."/>
            <person name="Lindquist E."/>
            <person name="Lucas S."/>
            <person name="Magnuson J.K."/>
            <person name="Piumi F."/>
            <person name="Raudaskoski M."/>
            <person name="Salamov A."/>
            <person name="Schmutz J."/>
            <person name="Schwarze F.W.M.R."/>
            <person name="vanKuyk P.A."/>
            <person name="Horton J.S."/>
            <person name="Grigoriev I.V."/>
            <person name="Woesten H.A.B."/>
        </authorList>
    </citation>
    <scope>NUCLEOTIDE SEQUENCE [LARGE SCALE GENOMIC DNA]</scope>
    <source>
        <strain evidence="13">H4-8 / FGSC 9210</strain>
    </source>
</reference>
<feature type="domain" description="Thioredoxin" evidence="11">
    <location>
        <begin position="129"/>
        <end position="282"/>
    </location>
</feature>
<dbReference type="NCBIfam" id="TIGR01126">
    <property type="entry name" value="pdi_dom"/>
    <property type="match status" value="1"/>
</dbReference>
<dbReference type="EMBL" id="GL377306">
    <property type="protein sequence ID" value="EFI96759.1"/>
    <property type="molecule type" value="Genomic_DNA"/>
</dbReference>
<dbReference type="AlphaFoldDB" id="D8Q496"/>
<accession>D8Q496</accession>
<dbReference type="Pfam" id="PF07749">
    <property type="entry name" value="ERp29"/>
    <property type="match status" value="1"/>
</dbReference>
<dbReference type="KEGG" id="scm:SCHCO_02542878"/>
<evidence type="ECO:0000259" key="11">
    <source>
        <dbReference type="PROSITE" id="PS51352"/>
    </source>
</evidence>
<evidence type="ECO:0000256" key="1">
    <source>
        <dbReference type="ARBA" id="ARBA00001182"/>
    </source>
</evidence>
<dbReference type="OrthoDB" id="10264505at2759"/>
<dbReference type="GO" id="GO:0005783">
    <property type="term" value="C:endoplasmic reticulum"/>
    <property type="evidence" value="ECO:0007669"/>
    <property type="project" value="InterPro"/>
</dbReference>
<dbReference type="HOGENOM" id="CLU_038617_1_1_1"/>
<dbReference type="GeneID" id="9589440"/>
<dbReference type="InterPro" id="IPR013766">
    <property type="entry name" value="Thioredoxin_domain"/>
</dbReference>
<dbReference type="InterPro" id="IPR036249">
    <property type="entry name" value="Thioredoxin-like_sf"/>
</dbReference>
<sequence length="377" mass="41000">MRFALALAALFTAVSASNVIDLTPENFDSVVGQGKPGLVEFFAPWCGHCKKLAPTYEEVADAFSKSKDKVYVAKVDADAHKDLGSKYGVTGFPTLKWFNENGEAEPYESGRDLTSLVSFIETKSGVKSSIPPPPPPAYIVSDASDFDVVVLDEGKDVLVAFTAPWCGHCKRMKPEFEKTAKTFASEPNCLVVNVDADDAKNRDLATKYGVSSYPTLKFFGRGAEAKAEPEAYTGGRTEKDFVEFLNEKCGTQRAVGGGLTDLAGRLPSLDALAAKFLSSAADLRSSVYDEAKALAETLGAAAKPYLKVMEKVVNGSEEYLAKERKRLESLIAKRNIDSSKLDEMKVKINVLKAFVEQKAEEATEETKEKVEREAAEL</sequence>
<evidence type="ECO:0000256" key="5">
    <source>
        <dbReference type="ARBA" id="ARBA00022737"/>
    </source>
</evidence>
<keyword evidence="8" id="KW-0676">Redox-active center</keyword>
<dbReference type="FunFam" id="3.40.30.10:FF:000032">
    <property type="entry name" value="Protein disulfide-isomerase A6 homolog"/>
    <property type="match status" value="1"/>
</dbReference>
<dbReference type="PANTHER" id="PTHR45672">
    <property type="entry name" value="PROTEIN DISULFIDE-ISOMERASE C17H9.14C-RELATED"/>
    <property type="match status" value="1"/>
</dbReference>
<dbReference type="CDD" id="cd00238">
    <property type="entry name" value="ERp29c"/>
    <property type="match status" value="1"/>
</dbReference>
<dbReference type="Pfam" id="PF00085">
    <property type="entry name" value="Thioredoxin"/>
    <property type="match status" value="2"/>
</dbReference>
<dbReference type="InterPro" id="IPR051063">
    <property type="entry name" value="PDI"/>
</dbReference>
<dbReference type="FunCoup" id="D8Q496">
    <property type="interactions" value="209"/>
</dbReference>
<dbReference type="RefSeq" id="XP_003031662.1">
    <property type="nucleotide sequence ID" value="XM_003031616.1"/>
</dbReference>
<dbReference type="Gene3D" id="1.20.1150.12">
    <property type="entry name" value="Endoplasmic reticulum resident protein 29, C-terminal domain"/>
    <property type="match status" value="1"/>
</dbReference>
<comment type="similarity">
    <text evidence="2 9">Belongs to the protein disulfide isomerase family.</text>
</comment>
<dbReference type="PANTHER" id="PTHR45672:SF11">
    <property type="entry name" value="PROTEIN DISULFIDE-ISOMERASE C17H9.14C"/>
    <property type="match status" value="1"/>
</dbReference>
<evidence type="ECO:0000256" key="7">
    <source>
        <dbReference type="ARBA" id="ARBA00023235"/>
    </source>
</evidence>
<keyword evidence="13" id="KW-1185">Reference proteome</keyword>
<dbReference type="PROSITE" id="PS00194">
    <property type="entry name" value="THIOREDOXIN_1"/>
    <property type="match status" value="2"/>
</dbReference>
<evidence type="ECO:0000313" key="12">
    <source>
        <dbReference type="EMBL" id="EFI96759.1"/>
    </source>
</evidence>
<dbReference type="GO" id="GO:0003756">
    <property type="term" value="F:protein disulfide isomerase activity"/>
    <property type="evidence" value="ECO:0007669"/>
    <property type="project" value="UniProtKB-EC"/>
</dbReference>
<organism evidence="13">
    <name type="scientific">Schizophyllum commune (strain H4-8 / FGSC 9210)</name>
    <name type="common">Split gill fungus</name>
    <dbReference type="NCBI Taxonomy" id="578458"/>
    <lineage>
        <taxon>Eukaryota</taxon>
        <taxon>Fungi</taxon>
        <taxon>Dikarya</taxon>
        <taxon>Basidiomycota</taxon>
        <taxon>Agaricomycotina</taxon>
        <taxon>Agaricomycetes</taxon>
        <taxon>Agaricomycetidae</taxon>
        <taxon>Agaricales</taxon>
        <taxon>Schizophyllaceae</taxon>
        <taxon>Schizophyllum</taxon>
    </lineage>
</organism>
<feature type="chain" id="PRO_5005672282" description="protein disulfide-isomerase" evidence="10">
    <location>
        <begin position="17"/>
        <end position="377"/>
    </location>
</feature>
<keyword evidence="6" id="KW-1015">Disulfide bond</keyword>
<dbReference type="SUPFAM" id="SSF47933">
    <property type="entry name" value="ERP29 C domain-like"/>
    <property type="match status" value="1"/>
</dbReference>
<evidence type="ECO:0000256" key="4">
    <source>
        <dbReference type="ARBA" id="ARBA00022729"/>
    </source>
</evidence>
<evidence type="ECO:0000313" key="13">
    <source>
        <dbReference type="Proteomes" id="UP000007431"/>
    </source>
</evidence>
<protein>
    <recommendedName>
        <fullName evidence="3">protein disulfide-isomerase</fullName>
        <ecNumber evidence="3">5.3.4.1</ecNumber>
    </recommendedName>
</protein>
<keyword evidence="7" id="KW-0413">Isomerase</keyword>
<dbReference type="SUPFAM" id="SSF52833">
    <property type="entry name" value="Thioredoxin-like"/>
    <property type="match status" value="2"/>
</dbReference>
<dbReference type="Proteomes" id="UP000007431">
    <property type="component" value="Unassembled WGS sequence"/>
</dbReference>